<sequence>MSQHFHRPVKIKFAIELKRKRTASSRSSTSSDLTNPKRRAIPAEEDSPLAQLSNDVGIQALVREVEGDDEILQISKEFLISLLQGLMNNSPEEGANYIYDEARQIWDCKRILLSSCTYAIDKERSLLDKLMFYSNNDAPAQRMASMLKDPWLEYILGDTVSVLKQSDDAITRGFLCILIAYWNMRDILDKVKLGEYRRTPTSASITPTSKVIGRVAYVMDHPHDFQCLKTVLEAKYGTHPDLVASLFEQITNYQDFMNRSVSYSWTTGKRVMFDVSLRSDGSSQITVGKTFSYKFIP</sequence>
<evidence type="ECO:0000313" key="3">
    <source>
        <dbReference type="Proteomes" id="UP001632038"/>
    </source>
</evidence>
<gene>
    <name evidence="2" type="ORF">CASFOL_028905</name>
</gene>
<dbReference type="EMBL" id="JAVIJP010000039">
    <property type="protein sequence ID" value="KAL3627542.1"/>
    <property type="molecule type" value="Genomic_DNA"/>
</dbReference>
<name>A0ABD3CFT7_9LAMI</name>
<feature type="region of interest" description="Disordered" evidence="1">
    <location>
        <begin position="19"/>
        <end position="46"/>
    </location>
</feature>
<comment type="caution">
    <text evidence="2">The sequence shown here is derived from an EMBL/GenBank/DDBJ whole genome shotgun (WGS) entry which is preliminary data.</text>
</comment>
<dbReference type="Proteomes" id="UP001632038">
    <property type="component" value="Unassembled WGS sequence"/>
</dbReference>
<reference evidence="3" key="1">
    <citation type="journal article" date="2024" name="IScience">
        <title>Strigolactones Initiate the Formation of Haustorium-like Structures in Castilleja.</title>
        <authorList>
            <person name="Buerger M."/>
            <person name="Peterson D."/>
            <person name="Chory J."/>
        </authorList>
    </citation>
    <scope>NUCLEOTIDE SEQUENCE [LARGE SCALE GENOMIC DNA]</scope>
</reference>
<organism evidence="2 3">
    <name type="scientific">Castilleja foliolosa</name>
    <dbReference type="NCBI Taxonomy" id="1961234"/>
    <lineage>
        <taxon>Eukaryota</taxon>
        <taxon>Viridiplantae</taxon>
        <taxon>Streptophyta</taxon>
        <taxon>Embryophyta</taxon>
        <taxon>Tracheophyta</taxon>
        <taxon>Spermatophyta</taxon>
        <taxon>Magnoliopsida</taxon>
        <taxon>eudicotyledons</taxon>
        <taxon>Gunneridae</taxon>
        <taxon>Pentapetalae</taxon>
        <taxon>asterids</taxon>
        <taxon>lamiids</taxon>
        <taxon>Lamiales</taxon>
        <taxon>Orobanchaceae</taxon>
        <taxon>Pedicularideae</taxon>
        <taxon>Castillejinae</taxon>
        <taxon>Castilleja</taxon>
    </lineage>
</organism>
<proteinExistence type="predicted"/>
<dbReference type="AlphaFoldDB" id="A0ABD3CFT7"/>
<evidence type="ECO:0000313" key="2">
    <source>
        <dbReference type="EMBL" id="KAL3627542.1"/>
    </source>
</evidence>
<keyword evidence="3" id="KW-1185">Reference proteome</keyword>
<evidence type="ECO:0000256" key="1">
    <source>
        <dbReference type="SAM" id="MobiDB-lite"/>
    </source>
</evidence>
<accession>A0ABD3CFT7</accession>
<protein>
    <submittedName>
        <fullName evidence="2">Uncharacterized protein</fullName>
    </submittedName>
</protein>